<dbReference type="PROSITE" id="PS51918">
    <property type="entry name" value="RADICAL_SAM"/>
    <property type="match status" value="1"/>
</dbReference>
<dbReference type="AlphaFoldDB" id="A0A7V1K5Y5"/>
<feature type="binding site" evidence="1">
    <location>
        <position position="82"/>
    </location>
    <ligand>
        <name>[4Fe-4S] cluster</name>
        <dbReference type="ChEBI" id="CHEBI:49883"/>
        <note>4Fe-4S-S-AdoMet</note>
    </ligand>
</feature>
<evidence type="ECO:0000313" key="3">
    <source>
        <dbReference type="Proteomes" id="UP000070560"/>
    </source>
</evidence>
<keyword evidence="1" id="KW-0411">Iron-sulfur</keyword>
<reference evidence="2 3" key="1">
    <citation type="submission" date="2015-10" db="EMBL/GenBank/DDBJ databases">
        <title>Candidatus Desulfofervidus auxilii, a hydrogenotrophic sulfate-reducing bacterium involved in the thermophilic anaerobic oxidation of methane.</title>
        <authorList>
            <person name="Krukenberg V."/>
            <person name="Richter M."/>
            <person name="Wegener G."/>
        </authorList>
    </citation>
    <scope>NUCLEOTIDE SEQUENCE [LARGE SCALE GENOMIC DNA]</scope>
    <source>
        <strain evidence="2 3">HS1</strain>
    </source>
</reference>
<dbReference type="NCBIfam" id="TIGR04337">
    <property type="entry name" value="AmmeMemoSam_rS"/>
    <property type="match status" value="1"/>
</dbReference>
<dbReference type="Gene3D" id="3.20.20.70">
    <property type="entry name" value="Aldolase class I"/>
    <property type="match status" value="1"/>
</dbReference>
<dbReference type="PANTHER" id="PTHR30352">
    <property type="entry name" value="PYRUVATE FORMATE-LYASE-ACTIVATING ENZYME"/>
    <property type="match status" value="1"/>
</dbReference>
<dbReference type="KEGG" id="daw:HS1_000173"/>
<keyword evidence="3" id="KW-1185">Reference proteome</keyword>
<dbReference type="Proteomes" id="UP000070560">
    <property type="component" value="Chromosome"/>
</dbReference>
<dbReference type="InterPro" id="IPR016431">
    <property type="entry name" value="Pyrv-formate_lyase-activ_prd"/>
</dbReference>
<dbReference type="SUPFAM" id="SSF102114">
    <property type="entry name" value="Radical SAM enzymes"/>
    <property type="match status" value="1"/>
</dbReference>
<dbReference type="InterPro" id="IPR007197">
    <property type="entry name" value="rSAM"/>
</dbReference>
<dbReference type="GO" id="GO:0003824">
    <property type="term" value="F:catalytic activity"/>
    <property type="evidence" value="ECO:0007669"/>
    <property type="project" value="InterPro"/>
</dbReference>
<feature type="binding site" evidence="1">
    <location>
        <position position="89"/>
    </location>
    <ligand>
        <name>[4Fe-4S] cluster</name>
        <dbReference type="ChEBI" id="CHEBI:49883"/>
        <note>4Fe-4S-S-AdoMet</note>
    </ligand>
</feature>
<accession>A0A7V1K5Y5</accession>
<evidence type="ECO:0000313" key="2">
    <source>
        <dbReference type="EMBL" id="AMM39979.1"/>
    </source>
</evidence>
<protein>
    <submittedName>
        <fullName evidence="2">Radical SAM protein</fullName>
    </submittedName>
</protein>
<evidence type="ECO:0000256" key="1">
    <source>
        <dbReference type="PIRSR" id="PIRSR004869-50"/>
    </source>
</evidence>
<organism evidence="2 3">
    <name type="scientific">Desulfofervidus auxilii</name>
    <dbReference type="NCBI Taxonomy" id="1621989"/>
    <lineage>
        <taxon>Bacteria</taxon>
        <taxon>Pseudomonadati</taxon>
        <taxon>Thermodesulfobacteriota</taxon>
        <taxon>Candidatus Desulfofervidia</taxon>
        <taxon>Candidatus Desulfofervidales</taxon>
        <taxon>Candidatus Desulfofervidaceae</taxon>
        <taxon>Candidatus Desulfofervidus</taxon>
    </lineage>
</organism>
<dbReference type="GO" id="GO:0046872">
    <property type="term" value="F:metal ion binding"/>
    <property type="evidence" value="ECO:0007669"/>
    <property type="project" value="UniProtKB-KW"/>
</dbReference>
<keyword evidence="1" id="KW-0949">S-adenosyl-L-methionine</keyword>
<dbReference type="OrthoDB" id="9778883at2"/>
<dbReference type="InterPro" id="IPR058240">
    <property type="entry name" value="rSAM_sf"/>
</dbReference>
<comment type="cofactor">
    <cofactor evidence="1">
        <name>[4Fe-4S] cluster</name>
        <dbReference type="ChEBI" id="CHEBI:49883"/>
    </cofactor>
    <text evidence="1">Binds 1 [4Fe-4S] cluster. The cluster is coordinated with 3 cysteines and an exchangeable S-adenosyl-L-methionine.</text>
</comment>
<dbReference type="Pfam" id="PF04055">
    <property type="entry name" value="Radical_SAM"/>
    <property type="match status" value="1"/>
</dbReference>
<dbReference type="InterPro" id="IPR013785">
    <property type="entry name" value="Aldolase_TIM"/>
</dbReference>
<dbReference type="EMBL" id="CP013015">
    <property type="protein sequence ID" value="AMM39979.1"/>
    <property type="molecule type" value="Genomic_DNA"/>
</dbReference>
<dbReference type="CDD" id="cd01335">
    <property type="entry name" value="Radical_SAM"/>
    <property type="match status" value="1"/>
</dbReference>
<keyword evidence="1" id="KW-0479">Metal-binding</keyword>
<dbReference type="SFLD" id="SFLDG01101">
    <property type="entry name" value="Uncharacterised_Radical_SAM_Su"/>
    <property type="match status" value="1"/>
</dbReference>
<name>A0A7V1K5Y5_DESA2</name>
<dbReference type="RefSeq" id="WP_066060290.1">
    <property type="nucleotide sequence ID" value="NZ_CP013015.1"/>
</dbReference>
<dbReference type="PIRSF" id="PIRSF004869">
    <property type="entry name" value="PflX_prd"/>
    <property type="match status" value="1"/>
</dbReference>
<dbReference type="InterPro" id="IPR027596">
    <property type="entry name" value="AmmeMemoSam_rS"/>
</dbReference>
<keyword evidence="1" id="KW-0408">Iron</keyword>
<dbReference type="PANTHER" id="PTHR30352:SF5">
    <property type="entry name" value="PYRUVATE FORMATE-LYASE 1-ACTIVATING ENZYME"/>
    <property type="match status" value="1"/>
</dbReference>
<gene>
    <name evidence="2" type="ORF">HS1_000173</name>
</gene>
<dbReference type="InterPro" id="IPR006638">
    <property type="entry name" value="Elp3/MiaA/NifB-like_rSAM"/>
</dbReference>
<sequence>MKEAMLYEKLKGNKVRCNLCAHHCVINSGKRGICGVRENQDGILNSLVYGKVVAEHNDPIEKKPLYHFYPGSLSFSIATVGCNFKCLFCQNADISQMPKEEGKILGWDTTPKEIVAKALSQKASSIAYTYTEPTIFFELAYDTAYQAVKKGLKNLFVTNGYMTKDALETIKPYLHAANVDLKSFQDTYYKKICGGRLQPVLDTITNMVKMGIWVEVTTLLIPTLNDSEDELKDIARWLYQLNPDIPWHISRFFPTYRLTNLPPTPIETIHRAREIGLEEGLHYVYTGNIPGNKGENTYCHHCNNLLIGRYGYTIIEYNIKDGCCAHCGTKIPGVGM</sequence>
<feature type="binding site" evidence="1">
    <location>
        <position position="86"/>
    </location>
    <ligand>
        <name>[4Fe-4S] cluster</name>
        <dbReference type="ChEBI" id="CHEBI:49883"/>
        <note>4Fe-4S-S-AdoMet</note>
    </ligand>
</feature>
<dbReference type="GO" id="GO:0051536">
    <property type="term" value="F:iron-sulfur cluster binding"/>
    <property type="evidence" value="ECO:0007669"/>
    <property type="project" value="UniProtKB-KW"/>
</dbReference>
<dbReference type="SFLD" id="SFLDS00029">
    <property type="entry name" value="Radical_SAM"/>
    <property type="match status" value="1"/>
</dbReference>
<dbReference type="InterPro" id="IPR034457">
    <property type="entry name" value="Organic_radical-activating"/>
</dbReference>
<proteinExistence type="predicted"/>
<dbReference type="SMART" id="SM00729">
    <property type="entry name" value="Elp3"/>
    <property type="match status" value="1"/>
</dbReference>